<dbReference type="RefSeq" id="WP_116022466.1">
    <property type="nucleotide sequence ID" value="NZ_QTTT01000001.1"/>
</dbReference>
<gene>
    <name evidence="1" type="ORF">DFJ69_2338</name>
</gene>
<evidence type="ECO:0000313" key="1">
    <source>
        <dbReference type="EMBL" id="REE96885.1"/>
    </source>
</evidence>
<dbReference type="AlphaFoldDB" id="A0A3D9SV51"/>
<dbReference type="InterPro" id="IPR036465">
    <property type="entry name" value="vWFA_dom_sf"/>
</dbReference>
<accession>A0A3D9SV51</accession>
<protein>
    <submittedName>
        <fullName evidence="1">Uncharacterized protein</fullName>
    </submittedName>
</protein>
<dbReference type="OrthoDB" id="3502217at2"/>
<dbReference type="EMBL" id="QTTT01000001">
    <property type="protein sequence ID" value="REE96885.1"/>
    <property type="molecule type" value="Genomic_DNA"/>
</dbReference>
<sequence length="580" mass="63221">MSRYQRDPAPCPVCFVPQDPGPSCAECGWLPPPPGTPTAAYEQRLHAAQRLFDAVAAARISPVDGRHLPYIRGERPSEDEWAVARRLAAVDTEAAEEFRARVEAVLAALPDQGRLTLIEAGDEGITLTLAGLDRFGMPRSRRWPVLPWTTLVPMLAAESPGEFRFRLAGGLGGVDRSRLWEELDRNLAAMVRVPAGHRVELICTAPGWPVPERALISLRPRGMPAAPARLSGVDVETVVGDAVAALPLRAKLELIVVELDPATGRVLPRSAPLFAAGDPVGTERGMTVRCVHPHEDGTVFAVATWRDDGPRVLSIGSARLPPGRHRVRAVLEGAGQVKFVEPEGVAPDHRRWSELMQALPTRLVPEITAVDVVCLIDQSGTGLEARRRLAADFVALLRDSFPEQGRARVAVLGYGRHDFRLEGENADVVQGEWLAPPAAALDTLARLESVRTDQIAAAPVEDALFLAAKGIGRIDRGRRVMLLILGDRPPHPARDGPDGLLPCPREHDWQSLLRRIEDRPGLSRVVVLDSAEHLTTAWRRLGRTALLRLERTDARKLATAAEIVPPESGRLAFPLPDHDE</sequence>
<dbReference type="Proteomes" id="UP000256661">
    <property type="component" value="Unassembled WGS sequence"/>
</dbReference>
<name>A0A3D9SV51_9ACTN</name>
<reference evidence="1 2" key="1">
    <citation type="submission" date="2018-08" db="EMBL/GenBank/DDBJ databases">
        <title>Sequencing the genomes of 1000 actinobacteria strains.</title>
        <authorList>
            <person name="Klenk H.-P."/>
        </authorList>
    </citation>
    <scope>NUCLEOTIDE SEQUENCE [LARGE SCALE GENOMIC DNA]</scope>
    <source>
        <strain evidence="1 2">DSM 43927</strain>
    </source>
</reference>
<comment type="caution">
    <text evidence="1">The sequence shown here is derived from an EMBL/GenBank/DDBJ whole genome shotgun (WGS) entry which is preliminary data.</text>
</comment>
<evidence type="ECO:0000313" key="2">
    <source>
        <dbReference type="Proteomes" id="UP000256661"/>
    </source>
</evidence>
<organism evidence="1 2">
    <name type="scientific">Thermomonospora umbrina</name>
    <dbReference type="NCBI Taxonomy" id="111806"/>
    <lineage>
        <taxon>Bacteria</taxon>
        <taxon>Bacillati</taxon>
        <taxon>Actinomycetota</taxon>
        <taxon>Actinomycetes</taxon>
        <taxon>Streptosporangiales</taxon>
        <taxon>Thermomonosporaceae</taxon>
        <taxon>Thermomonospora</taxon>
    </lineage>
</organism>
<keyword evidence="2" id="KW-1185">Reference proteome</keyword>
<dbReference type="SUPFAM" id="SSF53300">
    <property type="entry name" value="vWA-like"/>
    <property type="match status" value="1"/>
</dbReference>
<proteinExistence type="predicted"/>